<dbReference type="CDD" id="cd14702">
    <property type="entry name" value="bZIP_plant_GBF1"/>
    <property type="match status" value="1"/>
</dbReference>
<dbReference type="SMART" id="SM00338">
    <property type="entry name" value="BRLZ"/>
    <property type="match status" value="1"/>
</dbReference>
<dbReference type="Gene3D" id="1.20.5.170">
    <property type="match status" value="1"/>
</dbReference>
<evidence type="ECO:0000256" key="5">
    <source>
        <dbReference type="ARBA" id="ARBA00023242"/>
    </source>
</evidence>
<feature type="region of interest" description="Disordered" evidence="6">
    <location>
        <begin position="1"/>
        <end position="50"/>
    </location>
</feature>
<evidence type="ECO:0000256" key="3">
    <source>
        <dbReference type="ARBA" id="ARBA00023125"/>
    </source>
</evidence>
<dbReference type="PANTHER" id="PTHR45764">
    <property type="entry name" value="BZIP TRANSCRIPTION FACTOR 44"/>
    <property type="match status" value="1"/>
</dbReference>
<dbReference type="FunFam" id="1.20.5.170:FF:000020">
    <property type="entry name" value="BZIP transcription factor"/>
    <property type="match status" value="1"/>
</dbReference>
<dbReference type="InterPro" id="IPR046347">
    <property type="entry name" value="bZIP_sf"/>
</dbReference>
<evidence type="ECO:0000259" key="7">
    <source>
        <dbReference type="PROSITE" id="PS50217"/>
    </source>
</evidence>
<dbReference type="PROSITE" id="PS50217">
    <property type="entry name" value="BZIP"/>
    <property type="match status" value="1"/>
</dbReference>
<evidence type="ECO:0000256" key="1">
    <source>
        <dbReference type="ARBA" id="ARBA00004123"/>
    </source>
</evidence>
<accession>A0AAE0DYH1</accession>
<sequence>MSSIPASSGSSDGCPNIDDRKRKRMISNRESARRSRMRKQKQMEGLVNETSQLESGNVMLKQNIDATRQRYIKMESANNVLRAQAMELTDRLRSLNSVLLIWGEVSGLNVEIPEVPVPLMKPWQLPCPVQPIMASADMFKF</sequence>
<dbReference type="SUPFAM" id="SSF57959">
    <property type="entry name" value="Leucine zipper domain"/>
    <property type="match status" value="1"/>
</dbReference>
<keyword evidence="2" id="KW-0805">Transcription regulation</keyword>
<feature type="compositionally biased region" description="Low complexity" evidence="6">
    <location>
        <begin position="1"/>
        <end position="11"/>
    </location>
</feature>
<keyword evidence="5" id="KW-0539">Nucleus</keyword>
<feature type="domain" description="BZIP" evidence="7">
    <location>
        <begin position="18"/>
        <end position="81"/>
    </location>
</feature>
<dbReference type="GO" id="GO:0000976">
    <property type="term" value="F:transcription cis-regulatory region binding"/>
    <property type="evidence" value="ECO:0007669"/>
    <property type="project" value="TreeGrafter"/>
</dbReference>
<reference evidence="8" key="1">
    <citation type="journal article" date="2023" name="Plant J.">
        <title>Genome sequences and population genomics provide insights into the demographic history, inbreeding, and mutation load of two 'living fossil' tree species of Dipteronia.</title>
        <authorList>
            <person name="Feng Y."/>
            <person name="Comes H.P."/>
            <person name="Chen J."/>
            <person name="Zhu S."/>
            <person name="Lu R."/>
            <person name="Zhang X."/>
            <person name="Li P."/>
            <person name="Qiu J."/>
            <person name="Olsen K.M."/>
            <person name="Qiu Y."/>
        </authorList>
    </citation>
    <scope>NUCLEOTIDE SEQUENCE</scope>
    <source>
        <strain evidence="8">NBL</strain>
    </source>
</reference>
<comment type="caution">
    <text evidence="8">The sequence shown here is derived from an EMBL/GenBank/DDBJ whole genome shotgun (WGS) entry which is preliminary data.</text>
</comment>
<dbReference type="Proteomes" id="UP001281410">
    <property type="component" value="Unassembled WGS sequence"/>
</dbReference>
<proteinExistence type="predicted"/>
<gene>
    <name evidence="8" type="ORF">Dsin_025579</name>
</gene>
<keyword evidence="9" id="KW-1185">Reference proteome</keyword>
<dbReference type="AlphaFoldDB" id="A0AAE0DYH1"/>
<keyword evidence="3" id="KW-0238">DNA-binding</keyword>
<dbReference type="Pfam" id="PF00170">
    <property type="entry name" value="bZIP_1"/>
    <property type="match status" value="1"/>
</dbReference>
<protein>
    <recommendedName>
        <fullName evidence="7">BZIP domain-containing protein</fullName>
    </recommendedName>
</protein>
<dbReference type="GO" id="GO:0003700">
    <property type="term" value="F:DNA-binding transcription factor activity"/>
    <property type="evidence" value="ECO:0007669"/>
    <property type="project" value="InterPro"/>
</dbReference>
<dbReference type="EMBL" id="JANJYJ010000008">
    <property type="protein sequence ID" value="KAK3194269.1"/>
    <property type="molecule type" value="Genomic_DNA"/>
</dbReference>
<dbReference type="InterPro" id="IPR004827">
    <property type="entry name" value="bZIP"/>
</dbReference>
<name>A0AAE0DYH1_9ROSI</name>
<dbReference type="PANTHER" id="PTHR45764:SF34">
    <property type="entry name" value="BZIP TRANSCRIPTION FACTOR 53"/>
    <property type="match status" value="1"/>
</dbReference>
<evidence type="ECO:0000256" key="6">
    <source>
        <dbReference type="SAM" id="MobiDB-lite"/>
    </source>
</evidence>
<comment type="subcellular location">
    <subcellularLocation>
        <location evidence="1">Nucleus</location>
    </subcellularLocation>
</comment>
<dbReference type="GO" id="GO:0046982">
    <property type="term" value="F:protein heterodimerization activity"/>
    <property type="evidence" value="ECO:0007669"/>
    <property type="project" value="UniProtKB-ARBA"/>
</dbReference>
<organism evidence="8 9">
    <name type="scientific">Dipteronia sinensis</name>
    <dbReference type="NCBI Taxonomy" id="43782"/>
    <lineage>
        <taxon>Eukaryota</taxon>
        <taxon>Viridiplantae</taxon>
        <taxon>Streptophyta</taxon>
        <taxon>Embryophyta</taxon>
        <taxon>Tracheophyta</taxon>
        <taxon>Spermatophyta</taxon>
        <taxon>Magnoliopsida</taxon>
        <taxon>eudicotyledons</taxon>
        <taxon>Gunneridae</taxon>
        <taxon>Pentapetalae</taxon>
        <taxon>rosids</taxon>
        <taxon>malvids</taxon>
        <taxon>Sapindales</taxon>
        <taxon>Sapindaceae</taxon>
        <taxon>Hippocastanoideae</taxon>
        <taxon>Acereae</taxon>
        <taxon>Dipteronia</taxon>
    </lineage>
</organism>
<evidence type="ECO:0000313" key="8">
    <source>
        <dbReference type="EMBL" id="KAK3194269.1"/>
    </source>
</evidence>
<dbReference type="InterPro" id="IPR045314">
    <property type="entry name" value="bZIP_plant_GBF1"/>
</dbReference>
<dbReference type="GO" id="GO:0005634">
    <property type="term" value="C:nucleus"/>
    <property type="evidence" value="ECO:0007669"/>
    <property type="project" value="UniProtKB-SubCell"/>
</dbReference>
<evidence type="ECO:0000313" key="9">
    <source>
        <dbReference type="Proteomes" id="UP001281410"/>
    </source>
</evidence>
<dbReference type="PROSITE" id="PS00036">
    <property type="entry name" value="BZIP_BASIC"/>
    <property type="match status" value="1"/>
</dbReference>
<dbReference type="GO" id="GO:0045893">
    <property type="term" value="P:positive regulation of DNA-templated transcription"/>
    <property type="evidence" value="ECO:0007669"/>
    <property type="project" value="TreeGrafter"/>
</dbReference>
<evidence type="ECO:0000256" key="2">
    <source>
        <dbReference type="ARBA" id="ARBA00023015"/>
    </source>
</evidence>
<evidence type="ECO:0000256" key="4">
    <source>
        <dbReference type="ARBA" id="ARBA00023163"/>
    </source>
</evidence>
<keyword evidence="4" id="KW-0804">Transcription</keyword>